<feature type="domain" description="Translation elongation factor EFTu-like" evidence="4">
    <location>
        <begin position="164"/>
        <end position="237"/>
    </location>
</feature>
<keyword evidence="1" id="KW-0963">Cytoplasm</keyword>
<dbReference type="GO" id="GO:0003746">
    <property type="term" value="F:translation elongation factor activity"/>
    <property type="evidence" value="ECO:0007669"/>
    <property type="project" value="UniProtKB-KW"/>
</dbReference>
<reference evidence="5" key="1">
    <citation type="submission" date="2021-02" db="EMBL/GenBank/DDBJ databases">
        <authorList>
            <person name="Dougan E. K."/>
            <person name="Rhodes N."/>
            <person name="Thang M."/>
            <person name="Chan C."/>
        </authorList>
    </citation>
    <scope>NUCLEOTIDE SEQUENCE</scope>
</reference>
<dbReference type="FunFam" id="2.40.30.10:FF:000010">
    <property type="entry name" value="Translation elongation factor 2"/>
    <property type="match status" value="1"/>
</dbReference>
<dbReference type="AlphaFoldDB" id="A0A813M100"/>
<dbReference type="CDD" id="cd16268">
    <property type="entry name" value="EF2_II"/>
    <property type="match status" value="1"/>
</dbReference>
<proteinExistence type="predicted"/>
<dbReference type="GO" id="GO:0043022">
    <property type="term" value="F:ribosome binding"/>
    <property type="evidence" value="ECO:0007669"/>
    <property type="project" value="TreeGrafter"/>
</dbReference>
<evidence type="ECO:0000313" key="6">
    <source>
        <dbReference type="Proteomes" id="UP000626109"/>
    </source>
</evidence>
<evidence type="ECO:0000256" key="1">
    <source>
        <dbReference type="ARBA" id="ARBA00022490"/>
    </source>
</evidence>
<evidence type="ECO:0000256" key="3">
    <source>
        <dbReference type="ARBA" id="ARBA00022917"/>
    </source>
</evidence>
<dbReference type="InterPro" id="IPR035647">
    <property type="entry name" value="EFG_III/V"/>
</dbReference>
<dbReference type="PANTHER" id="PTHR42908:SF10">
    <property type="entry name" value="EUKARYOTIC TRANSLATION ELONGATION FACTOR 2"/>
    <property type="match status" value="1"/>
</dbReference>
<dbReference type="InterPro" id="IPR027417">
    <property type="entry name" value="P-loop_NTPase"/>
</dbReference>
<keyword evidence="2" id="KW-0251">Elongation factor</keyword>
<sequence>MGVEKKKMMERLWGDSFFNAKKKVWTNVMQPEGCTEPLPRAFCQFIMTPINQLMKAIMNDDKDKYEKMMLTLGIVLKGDEKALLGKPLMKRTMQIWINAADTLLAMIVTQLPSPRVAQKYRVENLYEGPMDDEAANAIRSCTADGPLMMYISKMVPTPDKGRFYAFGRVFSGTVATGQKVRIQGPFYKPGGREDLNIKNIQRTVLMMGRATEQIADVPCGNTVALVGVDQYLLKSGTLTTLENAHNIADMKYSVSPVVKVAVKPKDGKDLPKLVDGLKKLSKSDPWSFAPLRRAASTSLRAVVSCTWRSA</sequence>
<dbReference type="InterPro" id="IPR004161">
    <property type="entry name" value="EFTu-like_2"/>
</dbReference>
<keyword evidence="3" id="KW-0648">Protein biosynthesis</keyword>
<dbReference type="Gene3D" id="3.30.70.870">
    <property type="entry name" value="Elongation Factor G (Translational Gtpase), domain 3"/>
    <property type="match status" value="1"/>
</dbReference>
<dbReference type="GO" id="GO:0005525">
    <property type="term" value="F:GTP binding"/>
    <property type="evidence" value="ECO:0007669"/>
    <property type="project" value="InterPro"/>
</dbReference>
<dbReference type="Pfam" id="PF03144">
    <property type="entry name" value="GTP_EFTU_D2"/>
    <property type="match status" value="1"/>
</dbReference>
<dbReference type="GO" id="GO:1990904">
    <property type="term" value="C:ribonucleoprotein complex"/>
    <property type="evidence" value="ECO:0007669"/>
    <property type="project" value="TreeGrafter"/>
</dbReference>
<dbReference type="GO" id="GO:0005829">
    <property type="term" value="C:cytosol"/>
    <property type="evidence" value="ECO:0007669"/>
    <property type="project" value="TreeGrafter"/>
</dbReference>
<evidence type="ECO:0000256" key="2">
    <source>
        <dbReference type="ARBA" id="ARBA00022768"/>
    </source>
</evidence>
<dbReference type="Proteomes" id="UP000626109">
    <property type="component" value="Unassembled WGS sequence"/>
</dbReference>
<comment type="caution">
    <text evidence="5">The sequence shown here is derived from an EMBL/GenBank/DDBJ whole genome shotgun (WGS) entry which is preliminary data.</text>
</comment>
<protein>
    <recommendedName>
        <fullName evidence="4">Translation elongation factor EFTu-like domain-containing protein</fullName>
    </recommendedName>
</protein>
<dbReference type="GO" id="GO:0003924">
    <property type="term" value="F:GTPase activity"/>
    <property type="evidence" value="ECO:0007669"/>
    <property type="project" value="TreeGrafter"/>
</dbReference>
<evidence type="ECO:0000259" key="4">
    <source>
        <dbReference type="Pfam" id="PF03144"/>
    </source>
</evidence>
<dbReference type="EMBL" id="CAJNNW010037629">
    <property type="protein sequence ID" value="CAE8743340.1"/>
    <property type="molecule type" value="Genomic_DNA"/>
</dbReference>
<dbReference type="Gene3D" id="3.90.1430.10">
    <property type="entry name" value="Yeast translation eEF2 (G' domain)"/>
    <property type="match status" value="1"/>
</dbReference>
<dbReference type="SUPFAM" id="SSF54980">
    <property type="entry name" value="EF-G C-terminal domain-like"/>
    <property type="match status" value="1"/>
</dbReference>
<dbReference type="Gene3D" id="2.40.30.10">
    <property type="entry name" value="Translation factors"/>
    <property type="match status" value="1"/>
</dbReference>
<dbReference type="SUPFAM" id="SSF50447">
    <property type="entry name" value="Translation proteins"/>
    <property type="match status" value="1"/>
</dbReference>
<organism evidence="5 6">
    <name type="scientific">Polarella glacialis</name>
    <name type="common">Dinoflagellate</name>
    <dbReference type="NCBI Taxonomy" id="89957"/>
    <lineage>
        <taxon>Eukaryota</taxon>
        <taxon>Sar</taxon>
        <taxon>Alveolata</taxon>
        <taxon>Dinophyceae</taxon>
        <taxon>Suessiales</taxon>
        <taxon>Suessiaceae</taxon>
        <taxon>Polarella</taxon>
    </lineage>
</organism>
<dbReference type="PANTHER" id="PTHR42908">
    <property type="entry name" value="TRANSLATION ELONGATION FACTOR-RELATED"/>
    <property type="match status" value="1"/>
</dbReference>
<dbReference type="InterPro" id="IPR009000">
    <property type="entry name" value="Transl_B-barrel_sf"/>
</dbReference>
<dbReference type="SUPFAM" id="SSF52540">
    <property type="entry name" value="P-loop containing nucleoside triphosphate hydrolases"/>
    <property type="match status" value="1"/>
</dbReference>
<evidence type="ECO:0000313" key="5">
    <source>
        <dbReference type="EMBL" id="CAE8743340.1"/>
    </source>
</evidence>
<accession>A0A813M100</accession>
<gene>
    <name evidence="5" type="ORF">PGLA2088_LOCUS51353</name>
</gene>
<name>A0A813M100_POLGL</name>